<evidence type="ECO:0000313" key="2">
    <source>
        <dbReference type="Proteomes" id="UP000494203"/>
    </source>
</evidence>
<dbReference type="AlphaFoldDB" id="A0A6S7ELG1"/>
<sequence>MTSQHAGPAGKLPRERPLTKTRLETKQIPVWILNQELVNPNLNSIPAIPLFFRLHEERPSDLRQIIKKRAQFRHLNLEIHPSAQGRLERRGDPLPAITELFKHDLGAIEVQIYKALFISTIGNGKAAEIYPKPFTRRHVADDQFRHKLRTTKFQVQPLRKQLRDLLASYPRDRQGDEMTGSNTRVQAEQRRRRLRCYPWWWVMEFRSIR</sequence>
<gene>
    <name evidence="1" type="ORF">LMG26788_05001</name>
</gene>
<accession>A0A6S7ELG1</accession>
<keyword evidence="2" id="KW-1185">Reference proteome</keyword>
<organism evidence="1 2">
    <name type="scientific">Achromobacter pulmonis</name>
    <dbReference type="NCBI Taxonomy" id="1389932"/>
    <lineage>
        <taxon>Bacteria</taxon>
        <taxon>Pseudomonadati</taxon>
        <taxon>Pseudomonadota</taxon>
        <taxon>Betaproteobacteria</taxon>
        <taxon>Burkholderiales</taxon>
        <taxon>Alcaligenaceae</taxon>
        <taxon>Achromobacter</taxon>
    </lineage>
</organism>
<proteinExistence type="predicted"/>
<dbReference type="Proteomes" id="UP000494203">
    <property type="component" value="Unassembled WGS sequence"/>
</dbReference>
<protein>
    <submittedName>
        <fullName evidence="1">Uncharacterized protein</fullName>
    </submittedName>
</protein>
<evidence type="ECO:0000313" key="1">
    <source>
        <dbReference type="EMBL" id="CAB3914930.1"/>
    </source>
</evidence>
<reference evidence="1 2" key="1">
    <citation type="submission" date="2020-04" db="EMBL/GenBank/DDBJ databases">
        <authorList>
            <person name="De Canck E."/>
        </authorList>
    </citation>
    <scope>NUCLEOTIDE SEQUENCE [LARGE SCALE GENOMIC DNA]</scope>
    <source>
        <strain evidence="1 2">LMG 26788</strain>
    </source>
</reference>
<dbReference type="EMBL" id="CADIKZ010000020">
    <property type="protein sequence ID" value="CAB3914930.1"/>
    <property type="molecule type" value="Genomic_DNA"/>
</dbReference>
<name>A0A6S7ELG1_9BURK</name>